<evidence type="ECO:0000256" key="1">
    <source>
        <dbReference type="SAM" id="Phobius"/>
    </source>
</evidence>
<name>A0A5D0MH51_FLESI</name>
<evidence type="ECO:0000313" key="3">
    <source>
        <dbReference type="EMBL" id="TYB33007.1"/>
    </source>
</evidence>
<keyword evidence="1" id="KW-0812">Transmembrane</keyword>
<protein>
    <submittedName>
        <fullName evidence="3">DUF2318 domain-containing protein</fullName>
    </submittedName>
</protein>
<feature type="transmembrane region" description="Helical" evidence="1">
    <location>
        <begin position="97"/>
        <end position="115"/>
    </location>
</feature>
<keyword evidence="1" id="KW-0472">Membrane</keyword>
<comment type="caution">
    <text evidence="3">The sequence shown here is derived from an EMBL/GenBank/DDBJ whole genome shotgun (WGS) entry which is preliminary data.</text>
</comment>
<dbReference type="EMBL" id="VSIV01000219">
    <property type="protein sequence ID" value="TYB33007.1"/>
    <property type="molecule type" value="Genomic_DNA"/>
</dbReference>
<reference evidence="3 4" key="1">
    <citation type="submission" date="2019-08" db="EMBL/GenBank/DDBJ databases">
        <title>Genomic characterization of a novel candidate phylum (ARYD3) from a high temperature, high salinity tertiary oil reservoir in north central Oklahoma, USA.</title>
        <authorList>
            <person name="Youssef N.H."/>
            <person name="Yadav A."/>
            <person name="Elshahed M.S."/>
        </authorList>
    </citation>
    <scope>NUCLEOTIDE SEQUENCE [LARGE SCALE GENOMIC DNA]</scope>
    <source>
        <strain evidence="3">ARYD1</strain>
    </source>
</reference>
<keyword evidence="1" id="KW-1133">Transmembrane helix</keyword>
<feature type="transmembrane region" description="Helical" evidence="1">
    <location>
        <begin position="251"/>
        <end position="272"/>
    </location>
</feature>
<feature type="transmembrane region" description="Helical" evidence="1">
    <location>
        <begin position="299"/>
        <end position="321"/>
    </location>
</feature>
<dbReference type="InterPro" id="IPR018758">
    <property type="entry name" value="FtrD-like"/>
</dbReference>
<feature type="transmembrane region" description="Helical" evidence="1">
    <location>
        <begin position="208"/>
        <end position="231"/>
    </location>
</feature>
<feature type="transmembrane region" description="Helical" evidence="1">
    <location>
        <begin position="136"/>
        <end position="153"/>
    </location>
</feature>
<evidence type="ECO:0000313" key="4">
    <source>
        <dbReference type="Proteomes" id="UP000323337"/>
    </source>
</evidence>
<dbReference type="Proteomes" id="UP000323337">
    <property type="component" value="Unassembled WGS sequence"/>
</dbReference>
<dbReference type="Pfam" id="PF10080">
    <property type="entry name" value="FtrD-like"/>
    <property type="match status" value="1"/>
</dbReference>
<sequence length="451" mass="51269">MFLRCGEIWLDTYYVINIQVIFTYRKRFLMIKGMALAILSGLDAVILIGFLVGYLKHTEIKNAGKAVYYALAAGLLFSFSLVYTLKYLSIEKEVEVFFTFTGFLLTVIILSWAFFQKYGVSEKGKTNDNFIQKVLIFAYCLYLGVVYENHIFRVPSKISLGTMQSAGFDTQQFLIYCGVITGILLLILFLFALVNFLRRSPNDRSRRLLLIINFIYLGKLSIMAVYGLIFVDILPSSPSLISGVAPFYNNIGLFSYFFLFATGVILILNLFIKTDDLIEYESLNRAEIRKIKAQKKKRLFWIKFPATLAGIFILILSANYISINRTVSLVPAVPLKPANGVFEIEKEKVNDGGLHRFSYETKDDVTIKFFIIRKSEDAYGVVYDACDICGAAGYYQHKDSVICRRCDVLMNKATIGFPGGCNPIPVNFRVENGKIYITKKELVKKEDIFRG</sequence>
<proteinExistence type="predicted"/>
<feature type="transmembrane region" description="Helical" evidence="1">
    <location>
        <begin position="173"/>
        <end position="196"/>
    </location>
</feature>
<feature type="transmembrane region" description="Helical" evidence="1">
    <location>
        <begin position="67"/>
        <end position="85"/>
    </location>
</feature>
<feature type="transmembrane region" description="Helical" evidence="1">
    <location>
        <begin position="34"/>
        <end position="55"/>
    </location>
</feature>
<dbReference type="AlphaFoldDB" id="A0A5D0MH51"/>
<organism evidence="3 4">
    <name type="scientific">Flexistipes sinusarabici</name>
    <dbReference type="NCBI Taxonomy" id="2352"/>
    <lineage>
        <taxon>Bacteria</taxon>
        <taxon>Pseudomonadati</taxon>
        <taxon>Deferribacterota</taxon>
        <taxon>Deferribacteres</taxon>
        <taxon>Deferribacterales</taxon>
        <taxon>Flexistipitaceae</taxon>
        <taxon>Flexistipes</taxon>
    </lineage>
</organism>
<evidence type="ECO:0000259" key="2">
    <source>
        <dbReference type="Pfam" id="PF10080"/>
    </source>
</evidence>
<accession>A0A5D0MH51</accession>
<gene>
    <name evidence="3" type="ORF">FXF49_08550</name>
</gene>
<feature type="domain" description="Membrane iron-sulfur containing protein FtrD-like" evidence="2">
    <location>
        <begin position="349"/>
        <end position="449"/>
    </location>
</feature>